<dbReference type="SUPFAM" id="SSF52540">
    <property type="entry name" value="P-loop containing nucleoside triphosphate hydrolases"/>
    <property type="match status" value="1"/>
</dbReference>
<comment type="caution">
    <text evidence="1">The sequence shown here is derived from an EMBL/GenBank/DDBJ whole genome shotgun (WGS) entry which is preliminary data.</text>
</comment>
<dbReference type="EMBL" id="SPMX01000022">
    <property type="protein sequence ID" value="NMQ05448.1"/>
    <property type="molecule type" value="Genomic_DNA"/>
</dbReference>
<sequence length="83" mass="9738">MPAQARSANCLTRLEQRIGRIKRFGQVRSTVDMLNLVHQGTVDERVYERLSQRMHNRFFHGNATDEKNDTFHAAYNSHLRIEP</sequence>
<accession>A0ABX1TAN9</accession>
<dbReference type="InterPro" id="IPR027417">
    <property type="entry name" value="P-loop_NTPase"/>
</dbReference>
<proteinExistence type="predicted"/>
<reference evidence="1" key="1">
    <citation type="submission" date="2019-03" db="EMBL/GenBank/DDBJ databases">
        <title>Metabolic reconstructions from genomes of highly enriched 'Candidatus Accumulibacter' and 'Candidatus Competibacter' bioreactor populations.</title>
        <authorList>
            <person name="Annavajhala M.K."/>
            <person name="Welles L."/>
            <person name="Abbas B."/>
            <person name="Sorokin D."/>
            <person name="Park H."/>
            <person name="Van Loosdrecht M."/>
            <person name="Chandran K."/>
        </authorList>
    </citation>
    <scope>NUCLEOTIDE SEQUENCE</scope>
    <source>
        <strain evidence="1">SBR_L</strain>
    </source>
</reference>
<dbReference type="Gene3D" id="3.40.50.300">
    <property type="entry name" value="P-loop containing nucleotide triphosphate hydrolases"/>
    <property type="match status" value="1"/>
</dbReference>
<protein>
    <submittedName>
        <fullName evidence="1">Uncharacterized protein</fullName>
    </submittedName>
</protein>
<evidence type="ECO:0000313" key="1">
    <source>
        <dbReference type="EMBL" id="NMQ05448.1"/>
    </source>
</evidence>
<evidence type="ECO:0000313" key="2">
    <source>
        <dbReference type="Proteomes" id="UP000886469"/>
    </source>
</evidence>
<keyword evidence="2" id="KW-1185">Reference proteome</keyword>
<gene>
    <name evidence="1" type="ORF">E4Q08_09300</name>
</gene>
<name>A0ABX1TAN9_9PROT</name>
<dbReference type="Proteomes" id="UP000886469">
    <property type="component" value="Unassembled WGS sequence"/>
</dbReference>
<organism evidence="1 2">
    <name type="scientific">Candidatus Accumulibacter contiguus</name>
    <dbReference type="NCBI Taxonomy" id="2954381"/>
    <lineage>
        <taxon>Bacteria</taxon>
        <taxon>Pseudomonadati</taxon>
        <taxon>Pseudomonadota</taxon>
        <taxon>Betaproteobacteria</taxon>
        <taxon>Candidatus Accumulibacter</taxon>
    </lineage>
</organism>